<evidence type="ECO:0000313" key="2">
    <source>
        <dbReference type="EMBL" id="KAJ7622405.1"/>
    </source>
</evidence>
<dbReference type="AlphaFoldDB" id="A0AAD7FGD3"/>
<feature type="compositionally biased region" description="Acidic residues" evidence="1">
    <location>
        <begin position="405"/>
        <end position="415"/>
    </location>
</feature>
<feature type="compositionally biased region" description="Basic and acidic residues" evidence="1">
    <location>
        <begin position="286"/>
        <end position="299"/>
    </location>
</feature>
<feature type="compositionally biased region" description="Low complexity" evidence="1">
    <location>
        <begin position="361"/>
        <end position="379"/>
    </location>
</feature>
<protein>
    <submittedName>
        <fullName evidence="2">Uncharacterized protein</fullName>
    </submittedName>
</protein>
<feature type="compositionally biased region" description="Low complexity" evidence="1">
    <location>
        <begin position="1"/>
        <end position="13"/>
    </location>
</feature>
<feature type="compositionally biased region" description="Basic residues" evidence="1">
    <location>
        <begin position="303"/>
        <end position="312"/>
    </location>
</feature>
<evidence type="ECO:0000313" key="3">
    <source>
        <dbReference type="Proteomes" id="UP001221142"/>
    </source>
</evidence>
<name>A0AAD7FGD3_9AGAR</name>
<feature type="region of interest" description="Disordered" evidence="1">
    <location>
        <begin position="226"/>
        <end position="415"/>
    </location>
</feature>
<sequence length="415" mass="44542">MPMEAPLELNGAALEEEEMSAPRKAKGKAKAMEDDPVATASEITSRLTLDDSSPVLVLDNLDDGISALAFQVLTEETLRITEVSPITITRAQGRMWMRFGTAEESRRARGALITMDRSRRAEGIRVSFISAAEFEEAERYSQDRWCPSSLLEIDDLTQSVSLITTSVDGGSESGDALVSTALPASISAAPTVSLPNTTTASFDDEPARLPLASRLTDPIELPHAERSLFDRLSDRPGAPPSLLGRLSDPPARIAPSGPLPLRQRIGVRGPLAVDRPKSSSATAKRKSPEATTEREEHPDVPAAKRKARRGHRSPTALKEQQLRRDVRRSNRFGGLSNAGTSSAGTEAMALLISPVNMAGTSNESSGSSASSESSAPSGSRTREEQQDAEGSGISQQTDVVMKDVENEEVLDWDDD</sequence>
<reference evidence="2" key="1">
    <citation type="submission" date="2023-03" db="EMBL/GenBank/DDBJ databases">
        <title>Massive genome expansion in bonnet fungi (Mycena s.s.) driven by repeated elements and novel gene families across ecological guilds.</title>
        <authorList>
            <consortium name="Lawrence Berkeley National Laboratory"/>
            <person name="Harder C.B."/>
            <person name="Miyauchi S."/>
            <person name="Viragh M."/>
            <person name="Kuo A."/>
            <person name="Thoen E."/>
            <person name="Andreopoulos B."/>
            <person name="Lu D."/>
            <person name="Skrede I."/>
            <person name="Drula E."/>
            <person name="Henrissat B."/>
            <person name="Morin E."/>
            <person name="Kohler A."/>
            <person name="Barry K."/>
            <person name="LaButti K."/>
            <person name="Morin E."/>
            <person name="Salamov A."/>
            <person name="Lipzen A."/>
            <person name="Mereny Z."/>
            <person name="Hegedus B."/>
            <person name="Baldrian P."/>
            <person name="Stursova M."/>
            <person name="Weitz H."/>
            <person name="Taylor A."/>
            <person name="Grigoriev I.V."/>
            <person name="Nagy L.G."/>
            <person name="Martin F."/>
            <person name="Kauserud H."/>
        </authorList>
    </citation>
    <scope>NUCLEOTIDE SEQUENCE</scope>
    <source>
        <strain evidence="2">9284</strain>
    </source>
</reference>
<dbReference type="Proteomes" id="UP001221142">
    <property type="component" value="Unassembled WGS sequence"/>
</dbReference>
<organism evidence="2 3">
    <name type="scientific">Roridomyces roridus</name>
    <dbReference type="NCBI Taxonomy" id="1738132"/>
    <lineage>
        <taxon>Eukaryota</taxon>
        <taxon>Fungi</taxon>
        <taxon>Dikarya</taxon>
        <taxon>Basidiomycota</taxon>
        <taxon>Agaricomycotina</taxon>
        <taxon>Agaricomycetes</taxon>
        <taxon>Agaricomycetidae</taxon>
        <taxon>Agaricales</taxon>
        <taxon>Marasmiineae</taxon>
        <taxon>Mycenaceae</taxon>
        <taxon>Roridomyces</taxon>
    </lineage>
</organism>
<accession>A0AAD7FGD3</accession>
<proteinExistence type="predicted"/>
<dbReference type="EMBL" id="JARKIF010000015">
    <property type="protein sequence ID" value="KAJ7622405.1"/>
    <property type="molecule type" value="Genomic_DNA"/>
</dbReference>
<gene>
    <name evidence="2" type="ORF">FB45DRAFT_1032073</name>
</gene>
<comment type="caution">
    <text evidence="2">The sequence shown here is derived from an EMBL/GenBank/DDBJ whole genome shotgun (WGS) entry which is preliminary data.</text>
</comment>
<keyword evidence="3" id="KW-1185">Reference proteome</keyword>
<feature type="region of interest" description="Disordered" evidence="1">
    <location>
        <begin position="1"/>
        <end position="34"/>
    </location>
</feature>
<evidence type="ECO:0000256" key="1">
    <source>
        <dbReference type="SAM" id="MobiDB-lite"/>
    </source>
</evidence>